<dbReference type="GO" id="GO:0042884">
    <property type="term" value="P:microcin transport"/>
    <property type="evidence" value="ECO:0007669"/>
    <property type="project" value="TreeGrafter"/>
</dbReference>
<accession>A0A378APU9</accession>
<evidence type="ECO:0000313" key="3">
    <source>
        <dbReference type="EMBL" id="STV14458.1"/>
    </source>
</evidence>
<evidence type="ECO:0000259" key="2">
    <source>
        <dbReference type="Pfam" id="PF00496"/>
    </source>
</evidence>
<dbReference type="Pfam" id="PF00496">
    <property type="entry name" value="SBP_bac_5"/>
    <property type="match status" value="1"/>
</dbReference>
<dbReference type="PANTHER" id="PTHR30290:SF64">
    <property type="entry name" value="ABC TRANSPORTER PERIPLASMIC BINDING PROTEIN"/>
    <property type="match status" value="1"/>
</dbReference>
<dbReference type="FunFam" id="3.10.105.10:FF:000005">
    <property type="entry name" value="ABC transporter substrate-binding protein"/>
    <property type="match status" value="1"/>
</dbReference>
<proteinExistence type="predicted"/>
<protein>
    <submittedName>
        <fullName evidence="3">ABC transporter substrate-binding protein</fullName>
    </submittedName>
</protein>
<dbReference type="SUPFAM" id="SSF53850">
    <property type="entry name" value="Periplasmic binding protein-like II"/>
    <property type="match status" value="1"/>
</dbReference>
<dbReference type="GO" id="GO:0030288">
    <property type="term" value="C:outer membrane-bounded periplasmic space"/>
    <property type="evidence" value="ECO:0007669"/>
    <property type="project" value="TreeGrafter"/>
</dbReference>
<dbReference type="PANTHER" id="PTHR30290">
    <property type="entry name" value="PERIPLASMIC BINDING COMPONENT OF ABC TRANSPORTER"/>
    <property type="match status" value="1"/>
</dbReference>
<dbReference type="InterPro" id="IPR039424">
    <property type="entry name" value="SBP_5"/>
</dbReference>
<keyword evidence="1" id="KW-0732">Signal</keyword>
<evidence type="ECO:0000256" key="1">
    <source>
        <dbReference type="ARBA" id="ARBA00022729"/>
    </source>
</evidence>
<dbReference type="InterPro" id="IPR000914">
    <property type="entry name" value="SBP_5_dom"/>
</dbReference>
<sequence>MRQAITLAFDFEWMNKALFYSAYQRANSYFQNTEYAARSLPDAAELALLTPMKNELPSELFSQVYQPPVSRGDGFDRANLLKADALLNAAGWTVKNQRRVNAATGKPLRFELLLPAGGNDRWVLPFQHNLQRLGIVMDIRQVDNSQYSNRRRSRDYDMMPSLWRAMPWPGTDLQISWASDYIHSSYNAPGVQSPVVDKLIAQILQWQGNKQKLIPLGRALDRVLTWNNYMLPMWYMAQDRTAWWNKFSFPATRPIYSSGIDTWWYDVNKAATLPRTDAKDIPWAAT</sequence>
<gene>
    <name evidence="3" type="ORF">NCTC204_04169</name>
</gene>
<dbReference type="AlphaFoldDB" id="A0A378APU9"/>
<name>A0A378APU9_KLEPN</name>
<organism evidence="3 4">
    <name type="scientific">Klebsiella pneumoniae</name>
    <dbReference type="NCBI Taxonomy" id="573"/>
    <lineage>
        <taxon>Bacteria</taxon>
        <taxon>Pseudomonadati</taxon>
        <taxon>Pseudomonadota</taxon>
        <taxon>Gammaproteobacteria</taxon>
        <taxon>Enterobacterales</taxon>
        <taxon>Enterobacteriaceae</taxon>
        <taxon>Klebsiella/Raoultella group</taxon>
        <taxon>Klebsiella</taxon>
        <taxon>Klebsiella pneumoniae complex</taxon>
    </lineage>
</organism>
<dbReference type="GO" id="GO:0015833">
    <property type="term" value="P:peptide transport"/>
    <property type="evidence" value="ECO:0007669"/>
    <property type="project" value="TreeGrafter"/>
</dbReference>
<evidence type="ECO:0000313" key="4">
    <source>
        <dbReference type="Proteomes" id="UP000255192"/>
    </source>
</evidence>
<dbReference type="GO" id="GO:1904680">
    <property type="term" value="F:peptide transmembrane transporter activity"/>
    <property type="evidence" value="ECO:0007669"/>
    <property type="project" value="TreeGrafter"/>
</dbReference>
<reference evidence="3 4" key="1">
    <citation type="submission" date="2018-06" db="EMBL/GenBank/DDBJ databases">
        <authorList>
            <consortium name="Pathogen Informatics"/>
            <person name="Doyle S."/>
        </authorList>
    </citation>
    <scope>NUCLEOTIDE SEQUENCE [LARGE SCALE GENOMIC DNA]</scope>
    <source>
        <strain evidence="3 4">NCTC204</strain>
    </source>
</reference>
<dbReference type="Gene3D" id="3.10.105.10">
    <property type="entry name" value="Dipeptide-binding Protein, Domain 3"/>
    <property type="match status" value="1"/>
</dbReference>
<feature type="domain" description="Solute-binding protein family 5" evidence="2">
    <location>
        <begin position="2"/>
        <end position="177"/>
    </location>
</feature>
<dbReference type="Proteomes" id="UP000255192">
    <property type="component" value="Unassembled WGS sequence"/>
</dbReference>
<dbReference type="EMBL" id="UGMD01000002">
    <property type="protein sequence ID" value="STV14458.1"/>
    <property type="molecule type" value="Genomic_DNA"/>
</dbReference>
<dbReference type="Gene3D" id="3.40.190.10">
    <property type="entry name" value="Periplasmic binding protein-like II"/>
    <property type="match status" value="1"/>
</dbReference>